<comment type="similarity">
    <text evidence="1">Belongs to the Gfo/Idh/MocA family.</text>
</comment>
<dbReference type="RefSeq" id="WP_018081454.1">
    <property type="nucleotide sequence ID" value="NZ_AQWM01000005.1"/>
</dbReference>
<keyword evidence="2" id="KW-0560">Oxidoreductase</keyword>
<dbReference type="PANTHER" id="PTHR22604">
    <property type="entry name" value="OXIDOREDUCTASES"/>
    <property type="match status" value="1"/>
</dbReference>
<dbReference type="InterPro" id="IPR055170">
    <property type="entry name" value="GFO_IDH_MocA-like_dom"/>
</dbReference>
<dbReference type="InterPro" id="IPR036291">
    <property type="entry name" value="NAD(P)-bd_dom_sf"/>
</dbReference>
<dbReference type="STRING" id="1121022.GCA_000376105_01788"/>
<evidence type="ECO:0000256" key="2">
    <source>
        <dbReference type="ARBA" id="ARBA00023002"/>
    </source>
</evidence>
<evidence type="ECO:0000259" key="3">
    <source>
        <dbReference type="Pfam" id="PF01408"/>
    </source>
</evidence>
<comment type="caution">
    <text evidence="5">The sequence shown here is derived from an EMBL/GenBank/DDBJ whole genome shotgun (WGS) entry which is preliminary data.</text>
</comment>
<dbReference type="Pfam" id="PF01408">
    <property type="entry name" value="GFO_IDH_MocA"/>
    <property type="match status" value="1"/>
</dbReference>
<evidence type="ECO:0000256" key="1">
    <source>
        <dbReference type="ARBA" id="ARBA00010928"/>
    </source>
</evidence>
<name>V4PJD3_9CAUL</name>
<organism evidence="5 6">
    <name type="scientific">Asticcacaulis benevestitus DSM 16100 = ATCC BAA-896</name>
    <dbReference type="NCBI Taxonomy" id="1121022"/>
    <lineage>
        <taxon>Bacteria</taxon>
        <taxon>Pseudomonadati</taxon>
        <taxon>Pseudomonadota</taxon>
        <taxon>Alphaproteobacteria</taxon>
        <taxon>Caulobacterales</taxon>
        <taxon>Caulobacteraceae</taxon>
        <taxon>Asticcacaulis</taxon>
    </lineage>
</organism>
<dbReference type="GO" id="GO:0016491">
    <property type="term" value="F:oxidoreductase activity"/>
    <property type="evidence" value="ECO:0007669"/>
    <property type="project" value="UniProtKB-KW"/>
</dbReference>
<dbReference type="Proteomes" id="UP000017837">
    <property type="component" value="Unassembled WGS sequence"/>
</dbReference>
<dbReference type="AlphaFoldDB" id="V4PJD3"/>
<evidence type="ECO:0008006" key="7">
    <source>
        <dbReference type="Google" id="ProtNLM"/>
    </source>
</evidence>
<dbReference type="PATRIC" id="fig|1121022.4.peg.574"/>
<sequence length="349" mass="38016">MKKVVWGILSTANIGVKKVIPALMRSDLIRVKGLASRNLESAQAAVDKLGLERAYGSYEDLLADPEIEVIYNPLPNHLHVPMTLAAARAGKHVLCEKPMALKASEIDELAKVSPPSSSGLDRQTAVGQTKRTHIMEAFMVRHSLQWLEARRLIREGAIGQAQVIQSQFSYNNTDPHNIRNKVEWGGGGLMDIGCYPIVAGRFFFEADPLRVMALISRDKTFGTDTITSGLLDFGAGRHLTFAVSTCLASAQSVTVFGDKGRLSLSIPFNQPPEAPQIVTIDDGQTLTGATAVTHTLQASNQYTLMGEAFCRAVRGETDLPYGMDDARTNMKIIDALFRSETSGAWEALD</sequence>
<dbReference type="Gene3D" id="3.30.360.10">
    <property type="entry name" value="Dihydrodipicolinate Reductase, domain 2"/>
    <property type="match status" value="1"/>
</dbReference>
<evidence type="ECO:0000313" key="6">
    <source>
        <dbReference type="Proteomes" id="UP000017837"/>
    </source>
</evidence>
<protein>
    <recommendedName>
        <fullName evidence="7">Deoxyfructose oxidoreductase</fullName>
    </recommendedName>
</protein>
<dbReference type="InterPro" id="IPR000683">
    <property type="entry name" value="Gfo/Idh/MocA-like_OxRdtase_N"/>
</dbReference>
<reference evidence="5 6" key="1">
    <citation type="journal article" date="2014" name="Nature">
        <title>Sequential evolution of bacterial morphology by co-option of a developmental regulator.</title>
        <authorList>
            <person name="Jiang C."/>
            <person name="Brown P.J."/>
            <person name="Ducret A."/>
            <person name="Brun Y.V."/>
        </authorList>
    </citation>
    <scope>NUCLEOTIDE SEQUENCE [LARGE SCALE GENOMIC DNA]</scope>
    <source>
        <strain evidence="5 6">DSM 16100</strain>
    </source>
</reference>
<dbReference type="InterPro" id="IPR050984">
    <property type="entry name" value="Gfo/Idh/MocA_domain"/>
</dbReference>
<evidence type="ECO:0000259" key="4">
    <source>
        <dbReference type="Pfam" id="PF22725"/>
    </source>
</evidence>
<dbReference type="SUPFAM" id="SSF51735">
    <property type="entry name" value="NAD(P)-binding Rossmann-fold domains"/>
    <property type="match status" value="1"/>
</dbReference>
<proteinExistence type="inferred from homology"/>
<dbReference type="Pfam" id="PF22725">
    <property type="entry name" value="GFO_IDH_MocA_C3"/>
    <property type="match status" value="1"/>
</dbReference>
<gene>
    <name evidence="5" type="ORF">ABENE_02895</name>
</gene>
<feature type="domain" description="GFO/IDH/MocA-like oxidoreductase" evidence="4">
    <location>
        <begin position="146"/>
        <end position="262"/>
    </location>
</feature>
<evidence type="ECO:0000313" key="5">
    <source>
        <dbReference type="EMBL" id="ESQ94052.1"/>
    </source>
</evidence>
<dbReference type="EMBL" id="AWGB01000005">
    <property type="protein sequence ID" value="ESQ94052.1"/>
    <property type="molecule type" value="Genomic_DNA"/>
</dbReference>
<dbReference type="OrthoDB" id="9774191at2"/>
<feature type="domain" description="Gfo/Idh/MocA-like oxidoreductase N-terminal" evidence="3">
    <location>
        <begin position="13"/>
        <end position="111"/>
    </location>
</feature>
<keyword evidence="6" id="KW-1185">Reference proteome</keyword>
<accession>V4PJD3</accession>
<dbReference type="PANTHER" id="PTHR22604:SF105">
    <property type="entry name" value="TRANS-1,2-DIHYDROBENZENE-1,2-DIOL DEHYDROGENASE"/>
    <property type="match status" value="1"/>
</dbReference>
<dbReference type="SUPFAM" id="SSF55347">
    <property type="entry name" value="Glyceraldehyde-3-phosphate dehydrogenase-like, C-terminal domain"/>
    <property type="match status" value="1"/>
</dbReference>
<dbReference type="GO" id="GO:0000166">
    <property type="term" value="F:nucleotide binding"/>
    <property type="evidence" value="ECO:0007669"/>
    <property type="project" value="InterPro"/>
</dbReference>
<dbReference type="eggNOG" id="COG0673">
    <property type="taxonomic scope" value="Bacteria"/>
</dbReference>
<dbReference type="Gene3D" id="3.40.50.720">
    <property type="entry name" value="NAD(P)-binding Rossmann-like Domain"/>
    <property type="match status" value="1"/>
</dbReference>